<dbReference type="Proteomes" id="UP001295469">
    <property type="component" value="Chromosome C01"/>
</dbReference>
<organism evidence="1">
    <name type="scientific">Brassica napus</name>
    <name type="common">Rape</name>
    <dbReference type="NCBI Taxonomy" id="3708"/>
    <lineage>
        <taxon>Eukaryota</taxon>
        <taxon>Viridiplantae</taxon>
        <taxon>Streptophyta</taxon>
        <taxon>Embryophyta</taxon>
        <taxon>Tracheophyta</taxon>
        <taxon>Spermatophyta</taxon>
        <taxon>Magnoliopsida</taxon>
        <taxon>eudicotyledons</taxon>
        <taxon>Gunneridae</taxon>
        <taxon>Pentapetalae</taxon>
        <taxon>rosids</taxon>
        <taxon>malvids</taxon>
        <taxon>Brassicales</taxon>
        <taxon>Brassicaceae</taxon>
        <taxon>Brassiceae</taxon>
        <taxon>Brassica</taxon>
    </lineage>
</organism>
<dbReference type="EMBL" id="HG994365">
    <property type="protein sequence ID" value="CAF2074350.1"/>
    <property type="molecule type" value="Genomic_DNA"/>
</dbReference>
<dbReference type="AlphaFoldDB" id="A0A816RUJ0"/>
<protein>
    <submittedName>
        <fullName evidence="1">(rape) hypothetical protein</fullName>
    </submittedName>
</protein>
<reference evidence="1" key="1">
    <citation type="submission" date="2021-01" db="EMBL/GenBank/DDBJ databases">
        <authorList>
            <consortium name="Genoscope - CEA"/>
            <person name="William W."/>
        </authorList>
    </citation>
    <scope>NUCLEOTIDE SEQUENCE</scope>
</reference>
<proteinExistence type="predicted"/>
<name>A0A816RUJ0_BRANA</name>
<evidence type="ECO:0000313" key="1">
    <source>
        <dbReference type="EMBL" id="CAF2074350.1"/>
    </source>
</evidence>
<dbReference type="Gramene" id="CDX68477">
    <property type="protein sequence ID" value="CDX68477"/>
    <property type="gene ID" value="GSBRNA2T00125955001"/>
</dbReference>
<sequence>MVVFESIEVTRRISHPTKSIGDTWEQRSTEMKHNTSSGRYCCDEASKLGLDQRGRQSRWRNLPAAN</sequence>
<accession>A0A816RUJ0</accession>
<gene>
    <name evidence="1" type="ORF">DARMORV10_C01P32040.1</name>
</gene>